<feature type="region of interest" description="Disordered" evidence="1">
    <location>
        <begin position="1"/>
        <end position="25"/>
    </location>
</feature>
<evidence type="ECO:0000313" key="3">
    <source>
        <dbReference type="Proteomes" id="UP000029734"/>
    </source>
</evidence>
<protein>
    <recommendedName>
        <fullName evidence="4">KOW domain-containing protein</fullName>
    </recommendedName>
</protein>
<dbReference type="AlphaFoldDB" id="A0A098M8W6"/>
<name>A0A098M8W6_9BACL</name>
<accession>A0A098M8W6</accession>
<dbReference type="EMBL" id="JQCR01000002">
    <property type="protein sequence ID" value="KGE18501.1"/>
    <property type="molecule type" value="Genomic_DNA"/>
</dbReference>
<reference evidence="2 3" key="2">
    <citation type="submission" date="2014-10" db="EMBL/GenBank/DDBJ databases">
        <title>Comparative genomics of the Paenibacillus odorifer group.</title>
        <authorList>
            <person name="Tsai Y.-C."/>
            <person name="Martin N."/>
            <person name="Korlach J."/>
            <person name="Wiedmann M."/>
        </authorList>
    </citation>
    <scope>NUCLEOTIDE SEQUENCE [LARGE SCALE GENOMIC DNA]</scope>
    <source>
        <strain evidence="2 3">DSM 18334</strain>
    </source>
</reference>
<evidence type="ECO:0008006" key="4">
    <source>
        <dbReference type="Google" id="ProtNLM"/>
    </source>
</evidence>
<dbReference type="RefSeq" id="WP_036648449.1">
    <property type="nucleotide sequence ID" value="NZ_JQCR01000002.1"/>
</dbReference>
<evidence type="ECO:0000313" key="2">
    <source>
        <dbReference type="EMBL" id="KGE18501.1"/>
    </source>
</evidence>
<organism evidence="2 3">
    <name type="scientific">Paenibacillus wynnii</name>
    <dbReference type="NCBI Taxonomy" id="268407"/>
    <lineage>
        <taxon>Bacteria</taxon>
        <taxon>Bacillati</taxon>
        <taxon>Bacillota</taxon>
        <taxon>Bacilli</taxon>
        <taxon>Bacillales</taxon>
        <taxon>Paenibacillaceae</taxon>
        <taxon>Paenibacillus</taxon>
    </lineage>
</organism>
<comment type="caution">
    <text evidence="2">The sequence shown here is derived from an EMBL/GenBank/DDBJ whole genome shotgun (WGS) entry which is preliminary data.</text>
</comment>
<gene>
    <name evidence="2" type="ORF">PWYN_03285</name>
</gene>
<evidence type="ECO:0000256" key="1">
    <source>
        <dbReference type="SAM" id="MobiDB-lite"/>
    </source>
</evidence>
<keyword evidence="3" id="KW-1185">Reference proteome</keyword>
<dbReference type="Proteomes" id="UP000029734">
    <property type="component" value="Unassembled WGS sequence"/>
</dbReference>
<sequence>MKNDKLKPGQRVQISKGHKSGLGGRQGTVVALGMQEEQSKAQISVAGSKEPMKVFIELDSLEELKSDTLPPGWLEFYI</sequence>
<proteinExistence type="predicted"/>
<reference evidence="2 3" key="1">
    <citation type="submission" date="2014-08" db="EMBL/GenBank/DDBJ databases">
        <authorList>
            <person name="den Bakker H.C."/>
        </authorList>
    </citation>
    <scope>NUCLEOTIDE SEQUENCE [LARGE SCALE GENOMIC DNA]</scope>
    <source>
        <strain evidence="2 3">DSM 18334</strain>
    </source>
</reference>